<dbReference type="Pfam" id="PF01399">
    <property type="entry name" value="PCI"/>
    <property type="match status" value="1"/>
</dbReference>
<comment type="function">
    <text evidence="4">Component of the eukaryotic translation initiation factor 3 (eIF-3) complex, which is involved in protein synthesis of a specialized repertoire of mRNAs and, together with other initiation factors, stimulates binding of mRNA and methionyl-tRNAi to the 40S ribosome. The eIF-3 complex specifically targets and initiates translation of a subset of mRNAs involved in cell proliferation.</text>
</comment>
<dbReference type="SMART" id="SM00088">
    <property type="entry name" value="PINT"/>
    <property type="match status" value="1"/>
</dbReference>
<sequence length="443" mass="50986">MAQYDLTSKMVPYLDRHLVYPLLEFLSLKEIYPEEDILQAKYDLLSKTNMIDTAAELFKQIHHVEEAPAEFTDKRKNVIDTLEGLQSEAGKVLEVIENPDVISALRQDKFQNLQFLREKYNITPEMVSILYQFGKYQFNCGIYGASADMLYHFRVLSTDSEMNLSALWGKLASEILTGNWEVALEDLQKLKEAIDQKNFPSPLHQLQQRSWLIHWSLFVFFNHPNGRDGIIDMFFQPQFISTIQSSCPWILRYLTTAVITNKRRKGIMKDLVKIIEQESYTYQDPITEFVKCLYVKFDFEGAQKKLSECEEVLANDFFLVATLDDFVENARCFISETYCRIHQKIDISDLSQTLNMSQDEGEKWIVNLIRDTRVDAKIDFKENTVLMNTNYPSIYQQVIERTKGLSFRSQVLVSSIEKRENAVAAAAAAAAAAASENAAESAE</sequence>
<evidence type="ECO:0000256" key="5">
    <source>
        <dbReference type="PIRNR" id="PIRNR016255"/>
    </source>
</evidence>
<dbReference type="Proteomes" id="UP000193498">
    <property type="component" value="Unassembled WGS sequence"/>
</dbReference>
<feature type="domain" description="PCI" evidence="6">
    <location>
        <begin position="219"/>
        <end position="392"/>
    </location>
</feature>
<dbReference type="InParanoid" id="A0A1Y1Y7G9"/>
<dbReference type="InterPro" id="IPR036390">
    <property type="entry name" value="WH_DNA-bd_sf"/>
</dbReference>
<protein>
    <recommendedName>
        <fullName evidence="4 5">Eukaryotic translation initiation factor 3 subunit E</fullName>
        <shortName evidence="4">eIF3e</shortName>
    </recommendedName>
</protein>
<keyword evidence="2 4" id="KW-0396">Initiation factor</keyword>
<evidence type="ECO:0000313" key="7">
    <source>
        <dbReference type="EMBL" id="ORX93845.1"/>
    </source>
</evidence>
<evidence type="ECO:0000313" key="8">
    <source>
        <dbReference type="Proteomes" id="UP000193498"/>
    </source>
</evidence>
<keyword evidence="1 4" id="KW-0963">Cytoplasm</keyword>
<dbReference type="GO" id="GO:0016282">
    <property type="term" value="C:eukaryotic 43S preinitiation complex"/>
    <property type="evidence" value="ECO:0007669"/>
    <property type="project" value="UniProtKB-UniRule"/>
</dbReference>
<comment type="subcellular location">
    <subcellularLocation>
        <location evidence="4 5">Cytoplasm</location>
    </subcellularLocation>
</comment>
<dbReference type="OrthoDB" id="417252at2759"/>
<dbReference type="InterPro" id="IPR019010">
    <property type="entry name" value="eIF3e_N"/>
</dbReference>
<evidence type="ECO:0000256" key="2">
    <source>
        <dbReference type="ARBA" id="ARBA00022540"/>
    </source>
</evidence>
<gene>
    <name evidence="4" type="primary">INT6</name>
    <name evidence="7" type="ORF">K493DRAFT_408242</name>
</gene>
<dbReference type="EMBL" id="MCFE01000221">
    <property type="protein sequence ID" value="ORX93845.1"/>
    <property type="molecule type" value="Genomic_DNA"/>
</dbReference>
<dbReference type="AlphaFoldDB" id="A0A1Y1Y7G9"/>
<dbReference type="Pfam" id="PF09440">
    <property type="entry name" value="eIF3_N"/>
    <property type="match status" value="1"/>
</dbReference>
<proteinExistence type="inferred from homology"/>
<evidence type="ECO:0000256" key="4">
    <source>
        <dbReference type="HAMAP-Rule" id="MF_03004"/>
    </source>
</evidence>
<dbReference type="PIRSF" id="PIRSF016255">
    <property type="entry name" value="eIF3e_su6"/>
    <property type="match status" value="1"/>
</dbReference>
<dbReference type="GO" id="GO:0003743">
    <property type="term" value="F:translation initiation factor activity"/>
    <property type="evidence" value="ECO:0007669"/>
    <property type="project" value="UniProtKB-UniRule"/>
</dbReference>
<evidence type="ECO:0000259" key="6">
    <source>
        <dbReference type="PROSITE" id="PS50250"/>
    </source>
</evidence>
<dbReference type="GO" id="GO:0033290">
    <property type="term" value="C:eukaryotic 48S preinitiation complex"/>
    <property type="evidence" value="ECO:0007669"/>
    <property type="project" value="UniProtKB-UniRule"/>
</dbReference>
<dbReference type="GO" id="GO:0001732">
    <property type="term" value="P:formation of cytoplasmic translation initiation complex"/>
    <property type="evidence" value="ECO:0007669"/>
    <property type="project" value="UniProtKB-UniRule"/>
</dbReference>
<dbReference type="PANTHER" id="PTHR10317">
    <property type="entry name" value="EUKARYOTIC TRANSLATION INITIATION FACTOR 3 SUBUNIT E"/>
    <property type="match status" value="1"/>
</dbReference>
<name>A0A1Y1Y7G9_9FUNG</name>
<accession>A0A1Y1Y7G9</accession>
<keyword evidence="8" id="KW-1185">Reference proteome</keyword>
<keyword evidence="3 4" id="KW-0648">Protein biosynthesis</keyword>
<comment type="similarity">
    <text evidence="4 5">Belongs to the eIF-3 subunit E family.</text>
</comment>
<dbReference type="SMART" id="SM01186">
    <property type="entry name" value="eIF3_N"/>
    <property type="match status" value="1"/>
</dbReference>
<dbReference type="HAMAP" id="MF_03004">
    <property type="entry name" value="eIF3e"/>
    <property type="match status" value="1"/>
</dbReference>
<dbReference type="STRING" id="1314790.A0A1Y1Y7G9"/>
<organism evidence="7 8">
    <name type="scientific">Basidiobolus meristosporus CBS 931.73</name>
    <dbReference type="NCBI Taxonomy" id="1314790"/>
    <lineage>
        <taxon>Eukaryota</taxon>
        <taxon>Fungi</taxon>
        <taxon>Fungi incertae sedis</taxon>
        <taxon>Zoopagomycota</taxon>
        <taxon>Entomophthoromycotina</taxon>
        <taxon>Basidiobolomycetes</taxon>
        <taxon>Basidiobolales</taxon>
        <taxon>Basidiobolaceae</taxon>
        <taxon>Basidiobolus</taxon>
    </lineage>
</organism>
<comment type="subunit">
    <text evidence="4 5">Component of the eukaryotic translation initiation factor 3 (eIF-3) complex.</text>
</comment>
<comment type="caution">
    <text evidence="7">The sequence shown here is derived from an EMBL/GenBank/DDBJ whole genome shotgun (WGS) entry which is preliminary data.</text>
</comment>
<dbReference type="InterPro" id="IPR000717">
    <property type="entry name" value="PCI_dom"/>
</dbReference>
<dbReference type="GO" id="GO:0071540">
    <property type="term" value="C:eukaryotic translation initiation factor 3 complex, eIF3e"/>
    <property type="evidence" value="ECO:0007669"/>
    <property type="project" value="UniProtKB-UniRule"/>
</dbReference>
<evidence type="ECO:0000256" key="3">
    <source>
        <dbReference type="ARBA" id="ARBA00022917"/>
    </source>
</evidence>
<evidence type="ECO:0000256" key="1">
    <source>
        <dbReference type="ARBA" id="ARBA00022490"/>
    </source>
</evidence>
<dbReference type="Pfam" id="PF21357">
    <property type="entry name" value="EIF3E_C"/>
    <property type="match status" value="1"/>
</dbReference>
<dbReference type="CDD" id="cd21378">
    <property type="entry name" value="eIF3E"/>
    <property type="match status" value="1"/>
</dbReference>
<dbReference type="PROSITE" id="PS50250">
    <property type="entry name" value="PCI"/>
    <property type="match status" value="1"/>
</dbReference>
<dbReference type="FunCoup" id="A0A1Y1Y7G9">
    <property type="interactions" value="1515"/>
</dbReference>
<dbReference type="InterPro" id="IPR016650">
    <property type="entry name" value="eIF3e"/>
</dbReference>
<reference evidence="7 8" key="1">
    <citation type="submission" date="2016-07" db="EMBL/GenBank/DDBJ databases">
        <title>Pervasive Adenine N6-methylation of Active Genes in Fungi.</title>
        <authorList>
            <consortium name="DOE Joint Genome Institute"/>
            <person name="Mondo S.J."/>
            <person name="Dannebaum R.O."/>
            <person name="Kuo R.C."/>
            <person name="Labutti K."/>
            <person name="Haridas S."/>
            <person name="Kuo A."/>
            <person name="Salamov A."/>
            <person name="Ahrendt S.R."/>
            <person name="Lipzen A."/>
            <person name="Sullivan W."/>
            <person name="Andreopoulos W.B."/>
            <person name="Clum A."/>
            <person name="Lindquist E."/>
            <person name="Daum C."/>
            <person name="Ramamoorthy G.K."/>
            <person name="Gryganskyi A."/>
            <person name="Culley D."/>
            <person name="Magnuson J.K."/>
            <person name="James T.Y."/>
            <person name="O'Malley M.A."/>
            <person name="Stajich J.E."/>
            <person name="Spatafora J.W."/>
            <person name="Visel A."/>
            <person name="Grigoriev I.V."/>
        </authorList>
    </citation>
    <scope>NUCLEOTIDE SEQUENCE [LARGE SCALE GENOMIC DNA]</scope>
    <source>
        <strain evidence="7 8">CBS 931.73</strain>
    </source>
</reference>
<dbReference type="SUPFAM" id="SSF46785">
    <property type="entry name" value="Winged helix' DNA-binding domain"/>
    <property type="match status" value="1"/>
</dbReference>